<accession>A0ABY8JDW1</accession>
<evidence type="ECO:0000313" key="3">
    <source>
        <dbReference type="Proteomes" id="UP001221546"/>
    </source>
</evidence>
<evidence type="ECO:0000256" key="1">
    <source>
        <dbReference type="SAM" id="MobiDB-lite"/>
    </source>
</evidence>
<evidence type="ECO:0000313" key="2">
    <source>
        <dbReference type="EMBL" id="WFU63293.1"/>
    </source>
</evidence>
<gene>
    <name evidence="2" type="ORF">QA636_38825</name>
</gene>
<dbReference type="Proteomes" id="UP001221546">
    <property type="component" value="Chromosome"/>
</dbReference>
<organism evidence="2 3">
    <name type="scientific">Bradyrhizobium brasilense</name>
    <dbReference type="NCBI Taxonomy" id="1419277"/>
    <lineage>
        <taxon>Bacteria</taxon>
        <taxon>Pseudomonadati</taxon>
        <taxon>Pseudomonadota</taxon>
        <taxon>Alphaproteobacteria</taxon>
        <taxon>Hyphomicrobiales</taxon>
        <taxon>Nitrobacteraceae</taxon>
        <taxon>Bradyrhizobium</taxon>
    </lineage>
</organism>
<reference evidence="2 3" key="1">
    <citation type="submission" date="2023-04" db="EMBL/GenBank/DDBJ databases">
        <title>Australian commercial rhizobial inoculants.</title>
        <authorList>
            <person name="Kohlmeier M.G."/>
            <person name="O'Hara G.W."/>
            <person name="Colombi E."/>
            <person name="Ramsay J.P."/>
            <person name="Terpolilli J."/>
        </authorList>
    </citation>
    <scope>NUCLEOTIDE SEQUENCE [LARGE SCALE GENOMIC DNA]</scope>
    <source>
        <strain evidence="2 3">CB627</strain>
    </source>
</reference>
<dbReference type="EMBL" id="CP121646">
    <property type="protein sequence ID" value="WFU63293.1"/>
    <property type="molecule type" value="Genomic_DNA"/>
</dbReference>
<sequence length="180" mass="19463">MPESTPSVQQPDLIAVDIDALYPGGLPCDGAGNAAALSSCSIIYKAEFGSEIHVEPIERNHAGGAGLTVFKLVAGGAFDSRSTHKEEFLRAWNGMKPNAHHVESSARDHARDLGIILVHHEKDSMTVNLILTIGISRERHLTVLKRWSRPDQPGPSGHTIIDPITPRAKSTPNPKTTQIQ</sequence>
<feature type="compositionally biased region" description="Polar residues" evidence="1">
    <location>
        <begin position="168"/>
        <end position="180"/>
    </location>
</feature>
<keyword evidence="3" id="KW-1185">Reference proteome</keyword>
<name>A0ABY8JDW1_9BRAD</name>
<feature type="region of interest" description="Disordered" evidence="1">
    <location>
        <begin position="147"/>
        <end position="180"/>
    </location>
</feature>
<protein>
    <submittedName>
        <fullName evidence="2">Uncharacterized protein</fullName>
    </submittedName>
</protein>
<proteinExistence type="predicted"/>